<accession>W7X1R9</accession>
<dbReference type="KEGG" id="tet:TTHERM_000408987"/>
<organism evidence="2 3">
    <name type="scientific">Tetrahymena thermophila (strain SB210)</name>
    <dbReference type="NCBI Taxonomy" id="312017"/>
    <lineage>
        <taxon>Eukaryota</taxon>
        <taxon>Sar</taxon>
        <taxon>Alveolata</taxon>
        <taxon>Ciliophora</taxon>
        <taxon>Intramacronucleata</taxon>
        <taxon>Oligohymenophorea</taxon>
        <taxon>Hymenostomatida</taxon>
        <taxon>Tetrahymenina</taxon>
        <taxon>Tetrahymenidae</taxon>
        <taxon>Tetrahymena</taxon>
    </lineage>
</organism>
<dbReference type="EMBL" id="GG662612">
    <property type="protein sequence ID" value="EWS73190.1"/>
    <property type="molecule type" value="Genomic_DNA"/>
</dbReference>
<evidence type="ECO:0000313" key="2">
    <source>
        <dbReference type="EMBL" id="EWS73190.1"/>
    </source>
</evidence>
<dbReference type="Proteomes" id="UP000009168">
    <property type="component" value="Unassembled WGS sequence"/>
</dbReference>
<proteinExistence type="predicted"/>
<dbReference type="RefSeq" id="XP_012654266.1">
    <property type="nucleotide sequence ID" value="XM_012798812.1"/>
</dbReference>
<evidence type="ECO:0000256" key="1">
    <source>
        <dbReference type="SAM" id="Phobius"/>
    </source>
</evidence>
<feature type="transmembrane region" description="Helical" evidence="1">
    <location>
        <begin position="12"/>
        <end position="31"/>
    </location>
</feature>
<keyword evidence="1 2" id="KW-0812">Transmembrane</keyword>
<keyword evidence="1" id="KW-1133">Transmembrane helix</keyword>
<protein>
    <submittedName>
        <fullName evidence="2">Transmembrane protein, putative</fullName>
    </submittedName>
</protein>
<evidence type="ECO:0000313" key="3">
    <source>
        <dbReference type="Proteomes" id="UP000009168"/>
    </source>
</evidence>
<reference evidence="3" key="1">
    <citation type="journal article" date="2006" name="PLoS Biol.">
        <title>Macronuclear genome sequence of the ciliate Tetrahymena thermophila, a model eukaryote.</title>
        <authorList>
            <person name="Eisen J.A."/>
            <person name="Coyne R.S."/>
            <person name="Wu M."/>
            <person name="Wu D."/>
            <person name="Thiagarajan M."/>
            <person name="Wortman J.R."/>
            <person name="Badger J.H."/>
            <person name="Ren Q."/>
            <person name="Amedeo P."/>
            <person name="Jones K.M."/>
            <person name="Tallon L.J."/>
            <person name="Delcher A.L."/>
            <person name="Salzberg S.L."/>
            <person name="Silva J.C."/>
            <person name="Haas B.J."/>
            <person name="Majoros W.H."/>
            <person name="Farzad M."/>
            <person name="Carlton J.M."/>
            <person name="Smith R.K. Jr."/>
            <person name="Garg J."/>
            <person name="Pearlman R.E."/>
            <person name="Karrer K.M."/>
            <person name="Sun L."/>
            <person name="Manning G."/>
            <person name="Elde N.C."/>
            <person name="Turkewitz A.P."/>
            <person name="Asai D.J."/>
            <person name="Wilkes D.E."/>
            <person name="Wang Y."/>
            <person name="Cai H."/>
            <person name="Collins K."/>
            <person name="Stewart B.A."/>
            <person name="Lee S.R."/>
            <person name="Wilamowska K."/>
            <person name="Weinberg Z."/>
            <person name="Ruzzo W.L."/>
            <person name="Wloga D."/>
            <person name="Gaertig J."/>
            <person name="Frankel J."/>
            <person name="Tsao C.-C."/>
            <person name="Gorovsky M.A."/>
            <person name="Keeling P.J."/>
            <person name="Waller R.F."/>
            <person name="Patron N.J."/>
            <person name="Cherry J.M."/>
            <person name="Stover N.A."/>
            <person name="Krieger C.J."/>
            <person name="del Toro C."/>
            <person name="Ryder H.F."/>
            <person name="Williamson S.C."/>
            <person name="Barbeau R.A."/>
            <person name="Hamilton E.P."/>
            <person name="Orias E."/>
        </authorList>
    </citation>
    <scope>NUCLEOTIDE SEQUENCE [LARGE SCALE GENOMIC DNA]</scope>
    <source>
        <strain evidence="3">SB210</strain>
    </source>
</reference>
<keyword evidence="1" id="KW-0472">Membrane</keyword>
<sequence>MLYFTDQHLLEGIVFIFLRCHGTFFYLHLFLCRSCGDRGLSLKQRCQVIYMNRVIVNQKVCTIRRISKLIQDIKRFEVGLLEIFNGLLLLLVKQILIRVNHHSLEDFFCDI</sequence>
<name>W7X1R9_TETTS</name>
<keyword evidence="3" id="KW-1185">Reference proteome</keyword>
<gene>
    <name evidence="2" type="ORF">TTHERM_000408987</name>
</gene>
<dbReference type="GeneID" id="24438798"/>
<dbReference type="AlphaFoldDB" id="W7X1R9"/>
<dbReference type="InParanoid" id="W7X1R9"/>